<proteinExistence type="predicted"/>
<organism evidence="1 2">
    <name type="scientific">Leptospira yanagawae serovar Saopaulo str. Sao Paulo = ATCC 700523</name>
    <dbReference type="NCBI Taxonomy" id="1249483"/>
    <lineage>
        <taxon>Bacteria</taxon>
        <taxon>Pseudomonadati</taxon>
        <taxon>Spirochaetota</taxon>
        <taxon>Spirochaetia</taxon>
        <taxon>Leptospirales</taxon>
        <taxon>Leptospiraceae</taxon>
        <taxon>Leptospira</taxon>
    </lineage>
</organism>
<comment type="caution">
    <text evidence="1">The sequence shown here is derived from an EMBL/GenBank/DDBJ whole genome shotgun (WGS) entry which is preliminary data.</text>
</comment>
<accession>A0A5E8H9Q1</accession>
<dbReference type="AlphaFoldDB" id="A0A5E8H9Q1"/>
<gene>
    <name evidence="1" type="ORF">LEP1GSC202_0316</name>
</gene>
<evidence type="ECO:0000313" key="1">
    <source>
        <dbReference type="EMBL" id="EOQ87582.1"/>
    </source>
</evidence>
<reference evidence="1 2" key="1">
    <citation type="submission" date="2013-04" db="EMBL/GenBank/DDBJ databases">
        <authorList>
            <person name="Harkins D.M."/>
            <person name="Durkin A.S."/>
            <person name="Brinkac L.M."/>
            <person name="Haft D.H."/>
            <person name="Selengut J.D."/>
            <person name="Sanka R."/>
            <person name="DePew J."/>
            <person name="Purushe J."/>
            <person name="Hartskeerl R.A."/>
            <person name="Ahmed A."/>
            <person name="van der Linden H."/>
            <person name="Goris M.G.A."/>
            <person name="Vinetz J.M."/>
            <person name="Sutton G.G."/>
            <person name="Nierman W.C."/>
            <person name="Fouts D.E."/>
        </authorList>
    </citation>
    <scope>NUCLEOTIDE SEQUENCE [LARGE SCALE GENOMIC DNA]</scope>
    <source>
        <strain evidence="1 2">Sao Paulo</strain>
    </source>
</reference>
<dbReference type="RefSeq" id="WP_015678745.1">
    <property type="nucleotide sequence ID" value="NZ_AOGX02000034.1"/>
</dbReference>
<dbReference type="Proteomes" id="UP000013996">
    <property type="component" value="Unassembled WGS sequence"/>
</dbReference>
<dbReference type="EMBL" id="AOGX02000034">
    <property type="protein sequence ID" value="EOQ87582.1"/>
    <property type="molecule type" value="Genomic_DNA"/>
</dbReference>
<name>A0A5E8H9Q1_9LEPT</name>
<sequence length="220" mass="25477">MKLLTIKLFFIAVACTNCITHEILSQGVTSDSELELISFKNFTNNPKIRDEIDIRAFKINNEKNLSEIIYDKNNTFFDGDLPLNLEDLNLKHSDIYMFSINVQKDSNSINLSNFSISSGELPLIKTNAFVYDYIILSKYNNGIAGSMESMSITKDSFPIKPEEAYNHRIKSSSYGYTLVNYLRTIRFIVAFKKEYFPKKIKKLIFRSKFEFEADFTENLD</sequence>
<protein>
    <submittedName>
        <fullName evidence="1">Uncharacterized protein</fullName>
    </submittedName>
</protein>
<evidence type="ECO:0000313" key="2">
    <source>
        <dbReference type="Proteomes" id="UP000013996"/>
    </source>
</evidence>